<dbReference type="RefSeq" id="WP_142898529.1">
    <property type="nucleotide sequence ID" value="NZ_ML660059.1"/>
</dbReference>
<organism evidence="8 9">
    <name type="scientific">Denitrobaculum tricleocarpae</name>
    <dbReference type="NCBI Taxonomy" id="2591009"/>
    <lineage>
        <taxon>Bacteria</taxon>
        <taxon>Pseudomonadati</taxon>
        <taxon>Pseudomonadota</taxon>
        <taxon>Alphaproteobacteria</taxon>
        <taxon>Rhodospirillales</taxon>
        <taxon>Rhodospirillaceae</taxon>
        <taxon>Denitrobaculum</taxon>
    </lineage>
</organism>
<comment type="caution">
    <text evidence="8">The sequence shown here is derived from an EMBL/GenBank/DDBJ whole genome shotgun (WGS) entry which is preliminary data.</text>
</comment>
<evidence type="ECO:0000259" key="7">
    <source>
        <dbReference type="Pfam" id="PF05199"/>
    </source>
</evidence>
<dbReference type="GO" id="GO:0016614">
    <property type="term" value="F:oxidoreductase activity, acting on CH-OH group of donors"/>
    <property type="evidence" value="ECO:0007669"/>
    <property type="project" value="InterPro"/>
</dbReference>
<feature type="domain" description="Glucose-methanol-choline oxidoreductase C-terminal" evidence="7">
    <location>
        <begin position="395"/>
        <end position="519"/>
    </location>
</feature>
<dbReference type="Gene3D" id="3.50.50.60">
    <property type="entry name" value="FAD/NAD(P)-binding domain"/>
    <property type="match status" value="2"/>
</dbReference>
<evidence type="ECO:0000259" key="6">
    <source>
        <dbReference type="Pfam" id="PF01266"/>
    </source>
</evidence>
<keyword evidence="5" id="KW-0560">Oxidoreductase</keyword>
<protein>
    <submittedName>
        <fullName evidence="8">GMC family oxidoreductase</fullName>
    </submittedName>
</protein>
<accession>A0A545TGF5</accession>
<evidence type="ECO:0000256" key="2">
    <source>
        <dbReference type="ARBA" id="ARBA00010790"/>
    </source>
</evidence>
<dbReference type="InterPro" id="IPR007867">
    <property type="entry name" value="GMC_OxRtase_C"/>
</dbReference>
<proteinExistence type="inferred from homology"/>
<dbReference type="AlphaFoldDB" id="A0A545TGF5"/>
<evidence type="ECO:0000256" key="1">
    <source>
        <dbReference type="ARBA" id="ARBA00001974"/>
    </source>
</evidence>
<dbReference type="EMBL" id="VHSH01000008">
    <property type="protein sequence ID" value="TQV76266.1"/>
    <property type="molecule type" value="Genomic_DNA"/>
</dbReference>
<evidence type="ECO:0000313" key="9">
    <source>
        <dbReference type="Proteomes" id="UP000315252"/>
    </source>
</evidence>
<dbReference type="Proteomes" id="UP000315252">
    <property type="component" value="Unassembled WGS sequence"/>
</dbReference>
<keyword evidence="9" id="KW-1185">Reference proteome</keyword>
<feature type="domain" description="FAD dependent oxidoreductase" evidence="6">
    <location>
        <begin position="18"/>
        <end position="231"/>
    </location>
</feature>
<name>A0A545TGF5_9PROT</name>
<evidence type="ECO:0000313" key="8">
    <source>
        <dbReference type="EMBL" id="TQV76266.1"/>
    </source>
</evidence>
<reference evidence="8 9" key="1">
    <citation type="submission" date="2019-06" db="EMBL/GenBank/DDBJ databases">
        <title>Whole genome sequence for Rhodospirillaceae sp. R148.</title>
        <authorList>
            <person name="Wang G."/>
        </authorList>
    </citation>
    <scope>NUCLEOTIDE SEQUENCE [LARGE SCALE GENOMIC DNA]</scope>
    <source>
        <strain evidence="8 9">R148</strain>
    </source>
</reference>
<gene>
    <name evidence="8" type="ORF">FKG95_21785</name>
</gene>
<keyword evidence="3" id="KW-0285">Flavoprotein</keyword>
<dbReference type="OrthoDB" id="9798604at2"/>
<dbReference type="InterPro" id="IPR006076">
    <property type="entry name" value="FAD-dep_OxRdtase"/>
</dbReference>
<dbReference type="InterPro" id="IPR036188">
    <property type="entry name" value="FAD/NAD-bd_sf"/>
</dbReference>
<dbReference type="PANTHER" id="PTHR42784:SF1">
    <property type="entry name" value="PYRANOSE 2-OXIDASE"/>
    <property type="match status" value="1"/>
</dbReference>
<evidence type="ECO:0000256" key="3">
    <source>
        <dbReference type="ARBA" id="ARBA00022630"/>
    </source>
</evidence>
<comment type="similarity">
    <text evidence="2">Belongs to the GMC oxidoreductase family.</text>
</comment>
<dbReference type="SUPFAM" id="SSF51905">
    <property type="entry name" value="FAD/NAD(P)-binding domain"/>
    <property type="match status" value="1"/>
</dbReference>
<dbReference type="Pfam" id="PF05199">
    <property type="entry name" value="GMC_oxred_C"/>
    <property type="match status" value="1"/>
</dbReference>
<evidence type="ECO:0000256" key="4">
    <source>
        <dbReference type="ARBA" id="ARBA00022827"/>
    </source>
</evidence>
<dbReference type="Pfam" id="PF01266">
    <property type="entry name" value="DAO"/>
    <property type="match status" value="1"/>
</dbReference>
<sequence length="531" mass="58672">MAFVDTRSLGNGDVIEADICIIGAGPAGLAIATAFEGDSTRIALLESGDIGYDEETQSLAAGEIVGLPYPNLDSARLRMLGGSTNHWGGNIGLMDALDFEVRDWIPHSGWPFGREELLPYYKRAATFCGVPNEAFEIESQQSALDADPWLFVDDAIVSQVFQTVGGEARALGLYHEETLERAANVTTYLFANVVDIVTDALSNQVRELTIKTLNDKTLTARAKYYVLAAGGIENPRILLLANKTRPAGLGNQNDLVGRYFMEHLTSPDFALLFPSDPQLDLRFYKDFEADWGEAWGILTFSEEVQRQAGLVNARFQAATITNEFNKNIANPGMQSLATLVRSGSSGRVPDELERHLANVIADIDDVAESGYYRLFHHPDYPLVSIDLVVISEQIPNPESRVYLSDDKDRFGQNRCVLDWRITDLDSENLTRISEQVQLQFGRSGLGRVRIRLPEGGYTQINPHPHYHHMGTTRMDNDPKHGVVDANCRLHEASNLYLAGSSVFPTVGNVNPTFTIIALAYRLADHLKGLKS</sequence>
<dbReference type="PANTHER" id="PTHR42784">
    <property type="entry name" value="PYRANOSE 2-OXIDASE"/>
    <property type="match status" value="1"/>
</dbReference>
<comment type="cofactor">
    <cofactor evidence="1">
        <name>FAD</name>
        <dbReference type="ChEBI" id="CHEBI:57692"/>
    </cofactor>
</comment>
<keyword evidence="4" id="KW-0274">FAD</keyword>
<evidence type="ECO:0000256" key="5">
    <source>
        <dbReference type="ARBA" id="ARBA00023002"/>
    </source>
</evidence>
<dbReference type="InterPro" id="IPR051473">
    <property type="entry name" value="P2Ox-like"/>
</dbReference>